<dbReference type="Gene3D" id="1.10.20.120">
    <property type="match status" value="1"/>
</dbReference>
<reference evidence="2" key="3">
    <citation type="journal article" date="2019" name="G3 (Bethesda)">
        <title>Hybrid Assembly of the Genome of the Entomopathogenic Nematode Steinernema carpocapsae Identifies the X-Chromosome.</title>
        <authorList>
            <person name="Serra L."/>
            <person name="Macchietto M."/>
            <person name="Macias-Munoz A."/>
            <person name="McGill C.J."/>
            <person name="Rodriguez I.M."/>
            <person name="Rodriguez B."/>
            <person name="Murad R."/>
            <person name="Mortazavi A."/>
        </authorList>
    </citation>
    <scope>NUCLEOTIDE SEQUENCE [LARGE SCALE GENOMIC DNA]</scope>
    <source>
        <strain evidence="2">ALL</strain>
    </source>
</reference>
<name>A0A4U8V268_STECR</name>
<protein>
    <submittedName>
        <fullName evidence="2">Uncharacterized protein</fullName>
    </submittedName>
</protein>
<evidence type="ECO:0000313" key="2">
    <source>
        <dbReference type="EMBL" id="TMS40050.1"/>
    </source>
</evidence>
<dbReference type="EMBL" id="AZBU02000001">
    <property type="protein sequence ID" value="TMS40050.1"/>
    <property type="molecule type" value="Genomic_DNA"/>
</dbReference>
<evidence type="ECO:0000256" key="1">
    <source>
        <dbReference type="SAM" id="MobiDB-lite"/>
    </source>
</evidence>
<accession>A0A4U8V268</accession>
<comment type="caution">
    <text evidence="2">The sequence shown here is derived from an EMBL/GenBank/DDBJ whole genome shotgun (WGS) entry which is preliminary data.</text>
</comment>
<feature type="region of interest" description="Disordered" evidence="1">
    <location>
        <begin position="118"/>
        <end position="145"/>
    </location>
</feature>
<dbReference type="InterPro" id="IPR040456">
    <property type="entry name" value="RNase_H2_suB"/>
</dbReference>
<dbReference type="PANTHER" id="PTHR13383:SF11">
    <property type="entry name" value="RIBONUCLEASE H2 SUBUNIT B"/>
    <property type="match status" value="1"/>
</dbReference>
<organism evidence="2">
    <name type="scientific">Steinernema carpocapsae</name>
    <name type="common">Entomopathogenic nematode</name>
    <dbReference type="NCBI Taxonomy" id="34508"/>
    <lineage>
        <taxon>Eukaryota</taxon>
        <taxon>Metazoa</taxon>
        <taxon>Ecdysozoa</taxon>
        <taxon>Nematoda</taxon>
        <taxon>Chromadorea</taxon>
        <taxon>Rhabditida</taxon>
        <taxon>Tylenchina</taxon>
        <taxon>Panagrolaimomorpha</taxon>
        <taxon>Strongyloidoidea</taxon>
        <taxon>Steinernematidae</taxon>
        <taxon>Steinernema</taxon>
    </lineage>
</organism>
<dbReference type="OrthoDB" id="5848737at2759"/>
<sequence length="160" mass="18388">MAELANNKSLVKAIKKVTNWQEVCDMVVYRYNPDKMFAWLQKKYEVIQKHIKSHDLVSKMVLENEDAFKRVSFYLLQEYLPENISAEAKQRFGIKELESQPNPNKRAAEVDDLTEFATTVQQPQQKKQASKVSATQKQLKQASKGTKSLMSFFSAKAPAK</sequence>
<dbReference type="AlphaFoldDB" id="A0A4U8V268"/>
<dbReference type="GO" id="GO:0032299">
    <property type="term" value="C:ribonuclease H2 complex"/>
    <property type="evidence" value="ECO:0007669"/>
    <property type="project" value="InterPro"/>
</dbReference>
<dbReference type="GO" id="GO:0005654">
    <property type="term" value="C:nucleoplasm"/>
    <property type="evidence" value="ECO:0007669"/>
    <property type="project" value="TreeGrafter"/>
</dbReference>
<dbReference type="PANTHER" id="PTHR13383">
    <property type="entry name" value="RIBONUCLEASE H2 SUBUNIT B"/>
    <property type="match status" value="1"/>
</dbReference>
<gene>
    <name evidence="2" type="ORF">L596_006481</name>
</gene>
<reference evidence="2" key="2">
    <citation type="journal article" date="2015" name="Genome Biol.">
        <title>Comparative genomics of Steinernema reveals deeply conserved gene regulatory networks.</title>
        <authorList>
            <person name="Dillman A.R."/>
            <person name="Macchietto M."/>
            <person name="Porter C.F."/>
            <person name="Rogers A."/>
            <person name="Williams B."/>
            <person name="Antoshechkin I."/>
            <person name="Lee M.M."/>
            <person name="Goodwin Z."/>
            <person name="Lu X."/>
            <person name="Lewis E.E."/>
            <person name="Goodrich-Blair H."/>
            <person name="Stock S.P."/>
            <person name="Adams B.J."/>
            <person name="Sternberg P.W."/>
            <person name="Mortazavi A."/>
        </authorList>
    </citation>
    <scope>NUCLEOTIDE SEQUENCE [LARGE SCALE GENOMIC DNA]</scope>
    <source>
        <strain evidence="2">ALL</strain>
    </source>
</reference>
<reference evidence="2" key="1">
    <citation type="submission" date="2013-11" db="EMBL/GenBank/DDBJ databases">
        <authorList>
            <person name="Sternberg P."/>
            <person name="Dillman A."/>
            <person name="Macchietto M."/>
        </authorList>
    </citation>
    <scope>NUCLEOTIDE SEQUENCE</scope>
    <source>
        <strain evidence="2">ALL</strain>
    </source>
</reference>
<proteinExistence type="predicted"/>
<dbReference type="STRING" id="34508.A0A4U8V268"/>
<dbReference type="GO" id="GO:0006401">
    <property type="term" value="P:RNA catabolic process"/>
    <property type="evidence" value="ECO:0007669"/>
    <property type="project" value="TreeGrafter"/>
</dbReference>